<evidence type="ECO:0000313" key="4">
    <source>
        <dbReference type="Proteomes" id="UP000242188"/>
    </source>
</evidence>
<comment type="caution">
    <text evidence="3">The sequence shown here is derived from an EMBL/GenBank/DDBJ whole genome shotgun (WGS) entry which is preliminary data.</text>
</comment>
<dbReference type="InterPro" id="IPR051703">
    <property type="entry name" value="NF-kappa-B_Signaling_Reg"/>
</dbReference>
<sequence>MSDACFQNWSVQKLKTALRKRSPTTHGRKSDLVESELTNGSTSTVTGSTLNAALGLDTLKSQQEHYDCVKSGTKRKEPSPQVMEKMVHGTQNEIHAVATAVSKEEGRIKTESNGVCIVVSPDGSFVEEETETTTMAVEIKCPFPAQPGTYKPPIYHKVPKYYVPQILSEMYALNVESLLFLCYSQESTSAMHAHFDADLWSMILKQLEAVYETGVRPVRKSNQIVHLKEKISAYIDKHVKFIGEFVSVKGEQCPGKTSHIDEPFCTHKKAKHEVSTL</sequence>
<dbReference type="InterPro" id="IPR011604">
    <property type="entry name" value="PDDEXK-like_dom_sf"/>
</dbReference>
<keyword evidence="4" id="KW-1185">Reference proteome</keyword>
<reference evidence="3 4" key="1">
    <citation type="journal article" date="2017" name="Nat. Ecol. Evol.">
        <title>Scallop genome provides insights into evolution of bilaterian karyotype and development.</title>
        <authorList>
            <person name="Wang S."/>
            <person name="Zhang J."/>
            <person name="Jiao W."/>
            <person name="Li J."/>
            <person name="Xun X."/>
            <person name="Sun Y."/>
            <person name="Guo X."/>
            <person name="Huan P."/>
            <person name="Dong B."/>
            <person name="Zhang L."/>
            <person name="Hu X."/>
            <person name="Sun X."/>
            <person name="Wang J."/>
            <person name="Zhao C."/>
            <person name="Wang Y."/>
            <person name="Wang D."/>
            <person name="Huang X."/>
            <person name="Wang R."/>
            <person name="Lv J."/>
            <person name="Li Y."/>
            <person name="Zhang Z."/>
            <person name="Liu B."/>
            <person name="Lu W."/>
            <person name="Hui Y."/>
            <person name="Liang J."/>
            <person name="Zhou Z."/>
            <person name="Hou R."/>
            <person name="Li X."/>
            <person name="Liu Y."/>
            <person name="Li H."/>
            <person name="Ning X."/>
            <person name="Lin Y."/>
            <person name="Zhao L."/>
            <person name="Xing Q."/>
            <person name="Dou J."/>
            <person name="Li Y."/>
            <person name="Mao J."/>
            <person name="Guo H."/>
            <person name="Dou H."/>
            <person name="Li T."/>
            <person name="Mu C."/>
            <person name="Jiang W."/>
            <person name="Fu Q."/>
            <person name="Fu X."/>
            <person name="Miao Y."/>
            <person name="Liu J."/>
            <person name="Yu Q."/>
            <person name="Li R."/>
            <person name="Liao H."/>
            <person name="Li X."/>
            <person name="Kong Y."/>
            <person name="Jiang Z."/>
            <person name="Chourrout D."/>
            <person name="Li R."/>
            <person name="Bao Z."/>
        </authorList>
    </citation>
    <scope>NUCLEOTIDE SEQUENCE [LARGE SCALE GENOMIC DNA]</scope>
    <source>
        <strain evidence="3 4">PY_sf001</strain>
    </source>
</reference>
<dbReference type="InterPro" id="IPR019080">
    <property type="entry name" value="YqaJ_viral_recombinase"/>
</dbReference>
<evidence type="ECO:0000313" key="3">
    <source>
        <dbReference type="EMBL" id="OWF39408.1"/>
    </source>
</evidence>
<feature type="compositionally biased region" description="Basic residues" evidence="1">
    <location>
        <begin position="17"/>
        <end position="27"/>
    </location>
</feature>
<dbReference type="AlphaFoldDB" id="A0A210PSE8"/>
<dbReference type="InterPro" id="IPR011335">
    <property type="entry name" value="Restrct_endonuc-II-like"/>
</dbReference>
<protein>
    <recommendedName>
        <fullName evidence="2">YqaJ viral recombinase domain-containing protein</fullName>
    </recommendedName>
</protein>
<dbReference type="PANTHER" id="PTHR46609:SF8">
    <property type="entry name" value="YQAJ VIRAL RECOMBINASE DOMAIN-CONTAINING PROTEIN"/>
    <property type="match status" value="1"/>
</dbReference>
<feature type="region of interest" description="Disordered" evidence="1">
    <location>
        <begin position="17"/>
        <end position="42"/>
    </location>
</feature>
<organism evidence="3 4">
    <name type="scientific">Mizuhopecten yessoensis</name>
    <name type="common">Japanese scallop</name>
    <name type="synonym">Patinopecten yessoensis</name>
    <dbReference type="NCBI Taxonomy" id="6573"/>
    <lineage>
        <taxon>Eukaryota</taxon>
        <taxon>Metazoa</taxon>
        <taxon>Spiralia</taxon>
        <taxon>Lophotrochozoa</taxon>
        <taxon>Mollusca</taxon>
        <taxon>Bivalvia</taxon>
        <taxon>Autobranchia</taxon>
        <taxon>Pteriomorphia</taxon>
        <taxon>Pectinida</taxon>
        <taxon>Pectinoidea</taxon>
        <taxon>Pectinidae</taxon>
        <taxon>Mizuhopecten</taxon>
    </lineage>
</organism>
<dbReference type="EMBL" id="NEDP02005526">
    <property type="protein sequence ID" value="OWF39408.1"/>
    <property type="molecule type" value="Genomic_DNA"/>
</dbReference>
<dbReference type="SUPFAM" id="SSF52980">
    <property type="entry name" value="Restriction endonuclease-like"/>
    <property type="match status" value="1"/>
</dbReference>
<dbReference type="GO" id="GO:0006281">
    <property type="term" value="P:DNA repair"/>
    <property type="evidence" value="ECO:0007669"/>
    <property type="project" value="UniProtKB-ARBA"/>
</dbReference>
<evidence type="ECO:0000256" key="1">
    <source>
        <dbReference type="SAM" id="MobiDB-lite"/>
    </source>
</evidence>
<dbReference type="PANTHER" id="PTHR46609">
    <property type="entry name" value="EXONUCLEASE, PHAGE-TYPE/RECB, C-TERMINAL DOMAIN-CONTAINING PROTEIN"/>
    <property type="match status" value="1"/>
</dbReference>
<accession>A0A210PSE8</accession>
<proteinExistence type="predicted"/>
<dbReference type="Pfam" id="PF09588">
    <property type="entry name" value="YqaJ"/>
    <property type="match status" value="1"/>
</dbReference>
<dbReference type="Proteomes" id="UP000242188">
    <property type="component" value="Unassembled WGS sequence"/>
</dbReference>
<evidence type="ECO:0000259" key="2">
    <source>
        <dbReference type="Pfam" id="PF09588"/>
    </source>
</evidence>
<feature type="domain" description="YqaJ viral recombinase" evidence="2">
    <location>
        <begin position="44"/>
        <end position="171"/>
    </location>
</feature>
<name>A0A210PSE8_MIZYE</name>
<dbReference type="Gene3D" id="3.90.320.10">
    <property type="match status" value="1"/>
</dbReference>
<gene>
    <name evidence="3" type="ORF">KP79_PYT22951</name>
</gene>